<gene>
    <name evidence="1" type="ORF">METZ01_LOCUS267860</name>
</gene>
<evidence type="ECO:0000313" key="1">
    <source>
        <dbReference type="EMBL" id="SVC15006.1"/>
    </source>
</evidence>
<protein>
    <submittedName>
        <fullName evidence="1">Uncharacterized protein</fullName>
    </submittedName>
</protein>
<reference evidence="1" key="1">
    <citation type="submission" date="2018-05" db="EMBL/GenBank/DDBJ databases">
        <authorList>
            <person name="Lanie J.A."/>
            <person name="Ng W.-L."/>
            <person name="Kazmierczak K.M."/>
            <person name="Andrzejewski T.M."/>
            <person name="Davidsen T.M."/>
            <person name="Wayne K.J."/>
            <person name="Tettelin H."/>
            <person name="Glass J.I."/>
            <person name="Rusch D."/>
            <person name="Podicherti R."/>
            <person name="Tsui H.-C.T."/>
            <person name="Winkler M.E."/>
        </authorList>
    </citation>
    <scope>NUCLEOTIDE SEQUENCE</scope>
</reference>
<dbReference type="AlphaFoldDB" id="A0A382JTC7"/>
<dbReference type="EMBL" id="UINC01076134">
    <property type="protein sequence ID" value="SVC15006.1"/>
    <property type="molecule type" value="Genomic_DNA"/>
</dbReference>
<sequence length="62" mass="7474">MTLPRRTGIVPHLNHLKMLLMKNYRIILIRCRSEYDILVRAIMMNAEQKNRLKESAMSYNKR</sequence>
<feature type="non-terminal residue" evidence="1">
    <location>
        <position position="62"/>
    </location>
</feature>
<accession>A0A382JTC7</accession>
<name>A0A382JTC7_9ZZZZ</name>
<proteinExistence type="predicted"/>
<organism evidence="1">
    <name type="scientific">marine metagenome</name>
    <dbReference type="NCBI Taxonomy" id="408172"/>
    <lineage>
        <taxon>unclassified sequences</taxon>
        <taxon>metagenomes</taxon>
        <taxon>ecological metagenomes</taxon>
    </lineage>
</organism>